<dbReference type="EMBL" id="MGHC01000033">
    <property type="protein sequence ID" value="OGM58647.1"/>
    <property type="molecule type" value="Genomic_DNA"/>
</dbReference>
<evidence type="ECO:0000256" key="3">
    <source>
        <dbReference type="ARBA" id="ARBA00023274"/>
    </source>
</evidence>
<name>A0A1F8B3S9_9BACT</name>
<dbReference type="Proteomes" id="UP000179018">
    <property type="component" value="Unassembled WGS sequence"/>
</dbReference>
<evidence type="ECO:0000313" key="6">
    <source>
        <dbReference type="Proteomes" id="UP000179018"/>
    </source>
</evidence>
<dbReference type="GO" id="GO:1990904">
    <property type="term" value="C:ribonucleoprotein complex"/>
    <property type="evidence" value="ECO:0007669"/>
    <property type="project" value="UniProtKB-KW"/>
</dbReference>
<sequence length="140" mass="16289">MKTFQPTQKDIKRSWHFVDADGKILGRMATQIAIFLMGKHKPTYSDHMDSGDYVVVVNARKIKLTGKKALQKKYFRHSGYPGGFREISFEKMNTEQPERVIEHAVAGMLPDNRLRRDRMVRLKVFADSKHSYEDKFKVKG</sequence>
<dbReference type="NCBIfam" id="TIGR01066">
    <property type="entry name" value="rplM_bact"/>
    <property type="match status" value="1"/>
</dbReference>
<evidence type="ECO:0000313" key="5">
    <source>
        <dbReference type="EMBL" id="OGM58647.1"/>
    </source>
</evidence>
<dbReference type="GO" id="GO:0005840">
    <property type="term" value="C:ribosome"/>
    <property type="evidence" value="ECO:0007669"/>
    <property type="project" value="UniProtKB-KW"/>
</dbReference>
<dbReference type="GO" id="GO:0017148">
    <property type="term" value="P:negative regulation of translation"/>
    <property type="evidence" value="ECO:0007669"/>
    <property type="project" value="TreeGrafter"/>
</dbReference>
<dbReference type="HAMAP" id="MF_01366">
    <property type="entry name" value="Ribosomal_uL13"/>
    <property type="match status" value="1"/>
</dbReference>
<dbReference type="GO" id="GO:0003735">
    <property type="term" value="F:structural constituent of ribosome"/>
    <property type="evidence" value="ECO:0007669"/>
    <property type="project" value="InterPro"/>
</dbReference>
<comment type="subunit">
    <text evidence="4">Part of the 50S ribosomal subunit.</text>
</comment>
<dbReference type="GO" id="GO:0003729">
    <property type="term" value="F:mRNA binding"/>
    <property type="evidence" value="ECO:0007669"/>
    <property type="project" value="TreeGrafter"/>
</dbReference>
<proteinExistence type="inferred from homology"/>
<reference evidence="5 6" key="1">
    <citation type="journal article" date="2016" name="Nat. Commun.">
        <title>Thousands of microbial genomes shed light on interconnected biogeochemical processes in an aquifer system.</title>
        <authorList>
            <person name="Anantharaman K."/>
            <person name="Brown C.T."/>
            <person name="Hug L.A."/>
            <person name="Sharon I."/>
            <person name="Castelle C.J."/>
            <person name="Probst A.J."/>
            <person name="Thomas B.C."/>
            <person name="Singh A."/>
            <person name="Wilkins M.J."/>
            <person name="Karaoz U."/>
            <person name="Brodie E.L."/>
            <person name="Williams K.H."/>
            <person name="Hubbard S.S."/>
            <person name="Banfield J.F."/>
        </authorList>
    </citation>
    <scope>NUCLEOTIDE SEQUENCE [LARGE SCALE GENOMIC DNA]</scope>
</reference>
<evidence type="ECO:0000256" key="1">
    <source>
        <dbReference type="ARBA" id="ARBA00006227"/>
    </source>
</evidence>
<comment type="function">
    <text evidence="4">This protein is one of the early assembly proteins of the 50S ribosomal subunit, although it is not seen to bind rRNA by itself. It is important during the early stages of 50S assembly.</text>
</comment>
<dbReference type="InterPro" id="IPR036899">
    <property type="entry name" value="Ribosomal_uL13_sf"/>
</dbReference>
<dbReference type="PIRSF" id="PIRSF002181">
    <property type="entry name" value="Ribosomal_L13"/>
    <property type="match status" value="1"/>
</dbReference>
<dbReference type="Pfam" id="PF00572">
    <property type="entry name" value="Ribosomal_L13"/>
    <property type="match status" value="1"/>
</dbReference>
<evidence type="ECO:0000256" key="4">
    <source>
        <dbReference type="HAMAP-Rule" id="MF_01366"/>
    </source>
</evidence>
<gene>
    <name evidence="4" type="primary">rplM</name>
    <name evidence="5" type="ORF">A3A75_01305</name>
</gene>
<dbReference type="CDD" id="cd00392">
    <property type="entry name" value="Ribosomal_L13"/>
    <property type="match status" value="1"/>
</dbReference>
<dbReference type="InterPro" id="IPR005823">
    <property type="entry name" value="Ribosomal_uL13_bac-type"/>
</dbReference>
<dbReference type="SUPFAM" id="SSF52161">
    <property type="entry name" value="Ribosomal protein L13"/>
    <property type="match status" value="1"/>
</dbReference>
<comment type="caution">
    <text evidence="5">The sequence shown here is derived from an EMBL/GenBank/DDBJ whole genome shotgun (WGS) entry which is preliminary data.</text>
</comment>
<dbReference type="PANTHER" id="PTHR11545">
    <property type="entry name" value="RIBOSOMAL PROTEIN L13"/>
    <property type="match status" value="1"/>
</dbReference>
<dbReference type="GO" id="GO:0006412">
    <property type="term" value="P:translation"/>
    <property type="evidence" value="ECO:0007669"/>
    <property type="project" value="UniProtKB-UniRule"/>
</dbReference>
<organism evidence="5 6">
    <name type="scientific">Candidatus Woesebacteria bacterium RIFCSPLOWO2_01_FULL_39_10</name>
    <dbReference type="NCBI Taxonomy" id="1802516"/>
    <lineage>
        <taxon>Bacteria</taxon>
        <taxon>Candidatus Woeseibacteriota</taxon>
    </lineage>
</organism>
<keyword evidence="3 4" id="KW-0687">Ribonucleoprotein</keyword>
<evidence type="ECO:0000256" key="2">
    <source>
        <dbReference type="ARBA" id="ARBA00022980"/>
    </source>
</evidence>
<keyword evidence="2 4" id="KW-0689">Ribosomal protein</keyword>
<accession>A0A1F8B3S9</accession>
<dbReference type="InterPro" id="IPR005822">
    <property type="entry name" value="Ribosomal_uL13"/>
</dbReference>
<dbReference type="PANTHER" id="PTHR11545:SF2">
    <property type="entry name" value="LARGE RIBOSOMAL SUBUNIT PROTEIN UL13M"/>
    <property type="match status" value="1"/>
</dbReference>
<comment type="similarity">
    <text evidence="1 4">Belongs to the universal ribosomal protein uL13 family.</text>
</comment>
<dbReference type="STRING" id="1802516.A3A75_01305"/>
<dbReference type="AlphaFoldDB" id="A0A1F8B3S9"/>
<protein>
    <recommendedName>
        <fullName evidence="4">Large ribosomal subunit protein uL13</fullName>
    </recommendedName>
</protein>
<dbReference type="Gene3D" id="3.90.1180.10">
    <property type="entry name" value="Ribosomal protein L13"/>
    <property type="match status" value="1"/>
</dbReference>